<keyword evidence="2" id="KW-1185">Reference proteome</keyword>
<evidence type="ECO:0000313" key="2">
    <source>
        <dbReference type="Proteomes" id="UP000250790"/>
    </source>
</evidence>
<protein>
    <submittedName>
        <fullName evidence="1">Uncharacterized protein</fullName>
    </submittedName>
</protein>
<accession>A0A315ECJ6</accession>
<gene>
    <name evidence="1" type="ORF">B9Z37_03935</name>
</gene>
<dbReference type="EMBL" id="NESN01000001">
    <property type="protein sequence ID" value="PUE55700.1"/>
    <property type="molecule type" value="Genomic_DNA"/>
</dbReference>
<dbReference type="Proteomes" id="UP000250790">
    <property type="component" value="Unassembled WGS sequence"/>
</dbReference>
<evidence type="ECO:0000313" key="1">
    <source>
        <dbReference type="EMBL" id="PUE55700.1"/>
    </source>
</evidence>
<organism evidence="1 2">
    <name type="scientific">Limnohabitans parvus II-B4</name>
    <dbReference type="NCBI Taxonomy" id="1293052"/>
    <lineage>
        <taxon>Bacteria</taxon>
        <taxon>Pseudomonadati</taxon>
        <taxon>Pseudomonadota</taxon>
        <taxon>Betaproteobacteria</taxon>
        <taxon>Burkholderiales</taxon>
        <taxon>Comamonadaceae</taxon>
        <taxon>Limnohabitans</taxon>
    </lineage>
</organism>
<name>A0A315ECJ6_9BURK</name>
<proteinExistence type="predicted"/>
<sequence>MPKGEGTFVVDIQGREILIKGNPKILKKPVPLWMRAVPGQRHVYDISTIKTKNDHFIEVTFRAFGIKALEDSEHARLFEESIRFFNAHRNQGAQP</sequence>
<comment type="caution">
    <text evidence="1">The sequence shown here is derived from an EMBL/GenBank/DDBJ whole genome shotgun (WGS) entry which is preliminary data.</text>
</comment>
<reference evidence="1 2" key="1">
    <citation type="submission" date="2017-04" db="EMBL/GenBank/DDBJ databases">
        <title>Unexpected and diverse lifestyles within the genus Limnohabitans.</title>
        <authorList>
            <person name="Kasalicky V."/>
            <person name="Mehrshad M."/>
            <person name="Andrei S.-A."/>
            <person name="Salcher M."/>
            <person name="Kratochvilova H."/>
            <person name="Simek K."/>
            <person name="Ghai R."/>
        </authorList>
    </citation>
    <scope>NUCLEOTIDE SEQUENCE [LARGE SCALE GENOMIC DNA]</scope>
    <source>
        <strain evidence="1 2">II-B4</strain>
    </source>
</reference>
<dbReference type="AlphaFoldDB" id="A0A315ECJ6"/>